<evidence type="ECO:0008006" key="5">
    <source>
        <dbReference type="Google" id="ProtNLM"/>
    </source>
</evidence>
<accession>A0ABD2K2Z3</accession>
<reference evidence="3 4" key="1">
    <citation type="submission" date="2024-10" db="EMBL/GenBank/DDBJ databases">
        <authorList>
            <person name="Kim D."/>
        </authorList>
    </citation>
    <scope>NUCLEOTIDE SEQUENCE [LARGE SCALE GENOMIC DNA]</scope>
    <source>
        <strain evidence="3">BH-2024</strain>
    </source>
</reference>
<evidence type="ECO:0000313" key="3">
    <source>
        <dbReference type="EMBL" id="KAL3097267.1"/>
    </source>
</evidence>
<organism evidence="3 4">
    <name type="scientific">Heterodera trifolii</name>
    <dbReference type="NCBI Taxonomy" id="157864"/>
    <lineage>
        <taxon>Eukaryota</taxon>
        <taxon>Metazoa</taxon>
        <taxon>Ecdysozoa</taxon>
        <taxon>Nematoda</taxon>
        <taxon>Chromadorea</taxon>
        <taxon>Rhabditida</taxon>
        <taxon>Tylenchina</taxon>
        <taxon>Tylenchomorpha</taxon>
        <taxon>Tylenchoidea</taxon>
        <taxon>Heteroderidae</taxon>
        <taxon>Heteroderinae</taxon>
        <taxon>Heterodera</taxon>
    </lineage>
</organism>
<dbReference type="Proteomes" id="UP001620626">
    <property type="component" value="Unassembled WGS sequence"/>
</dbReference>
<evidence type="ECO:0000256" key="1">
    <source>
        <dbReference type="SAM" id="MobiDB-lite"/>
    </source>
</evidence>
<feature type="compositionally biased region" description="Acidic residues" evidence="1">
    <location>
        <begin position="78"/>
        <end position="88"/>
    </location>
</feature>
<name>A0ABD2K2Z3_9BILA</name>
<evidence type="ECO:0000313" key="4">
    <source>
        <dbReference type="Proteomes" id="UP001620626"/>
    </source>
</evidence>
<feature type="chain" id="PRO_5044848813" description="Effector protein" evidence="2">
    <location>
        <begin position="24"/>
        <end position="88"/>
    </location>
</feature>
<feature type="region of interest" description="Disordered" evidence="1">
    <location>
        <begin position="69"/>
        <end position="88"/>
    </location>
</feature>
<keyword evidence="2" id="KW-0732">Signal</keyword>
<dbReference type="AlphaFoldDB" id="A0ABD2K2Z3"/>
<keyword evidence="4" id="KW-1185">Reference proteome</keyword>
<protein>
    <recommendedName>
        <fullName evidence="5">Effector protein</fullName>
    </recommendedName>
</protein>
<feature type="signal peptide" evidence="2">
    <location>
        <begin position="1"/>
        <end position="23"/>
    </location>
</feature>
<evidence type="ECO:0000256" key="2">
    <source>
        <dbReference type="SAM" id="SignalP"/>
    </source>
</evidence>
<proteinExistence type="predicted"/>
<dbReference type="EMBL" id="JBICBT010000845">
    <property type="protein sequence ID" value="KAL3097267.1"/>
    <property type="molecule type" value="Genomic_DNA"/>
</dbReference>
<gene>
    <name evidence="3" type="ORF">niasHT_029811</name>
</gene>
<sequence>MHTFLFSALIWIVLVCLWHNGNAQQPSTVYPVRVDGRDYMTIGEHATHFSFRGSNLYINGKYYENHPPPMKRIVSSETDSENDESNFL</sequence>
<comment type="caution">
    <text evidence="3">The sequence shown here is derived from an EMBL/GenBank/DDBJ whole genome shotgun (WGS) entry which is preliminary data.</text>
</comment>